<dbReference type="Pfam" id="PF00089">
    <property type="entry name" value="Trypsin"/>
    <property type="match status" value="2"/>
</dbReference>
<dbReference type="InterPro" id="IPR018114">
    <property type="entry name" value="TRYPSIN_HIS"/>
</dbReference>
<keyword evidence="3" id="KW-1185">Reference proteome</keyword>
<dbReference type="PANTHER" id="PTHR22939">
    <property type="entry name" value="SERINE PROTEASE FAMILY S1C HTRA-RELATED"/>
    <property type="match status" value="1"/>
</dbReference>
<evidence type="ECO:0000313" key="2">
    <source>
        <dbReference type="EMBL" id="CAD7623131.1"/>
    </source>
</evidence>
<dbReference type="OrthoDB" id="6515242at2759"/>
<feature type="domain" description="Peptidase S1" evidence="1">
    <location>
        <begin position="1463"/>
        <end position="1592"/>
    </location>
</feature>
<proteinExistence type="predicted"/>
<dbReference type="PROSITE" id="PS00134">
    <property type="entry name" value="TRYPSIN_HIS"/>
    <property type="match status" value="2"/>
</dbReference>
<reference evidence="2" key="1">
    <citation type="submission" date="2020-11" db="EMBL/GenBank/DDBJ databases">
        <authorList>
            <person name="Tran Van P."/>
        </authorList>
    </citation>
    <scope>NUCLEOTIDE SEQUENCE</scope>
</reference>
<accession>A0A7R9KHL1</accession>
<dbReference type="PROSITE" id="PS50240">
    <property type="entry name" value="TRYPSIN_DOM"/>
    <property type="match status" value="2"/>
</dbReference>
<organism evidence="2">
    <name type="scientific">Medioppia subpectinata</name>
    <dbReference type="NCBI Taxonomy" id="1979941"/>
    <lineage>
        <taxon>Eukaryota</taxon>
        <taxon>Metazoa</taxon>
        <taxon>Ecdysozoa</taxon>
        <taxon>Arthropoda</taxon>
        <taxon>Chelicerata</taxon>
        <taxon>Arachnida</taxon>
        <taxon>Acari</taxon>
        <taxon>Acariformes</taxon>
        <taxon>Sarcoptiformes</taxon>
        <taxon>Oribatida</taxon>
        <taxon>Brachypylina</taxon>
        <taxon>Oppioidea</taxon>
        <taxon>Oppiidae</taxon>
        <taxon>Medioppia</taxon>
    </lineage>
</organism>
<dbReference type="GO" id="GO:0004252">
    <property type="term" value="F:serine-type endopeptidase activity"/>
    <property type="evidence" value="ECO:0007669"/>
    <property type="project" value="InterPro"/>
</dbReference>
<dbReference type="Proteomes" id="UP000759131">
    <property type="component" value="Unassembled WGS sequence"/>
</dbReference>
<dbReference type="PRINTS" id="PR00722">
    <property type="entry name" value="CHYMOTRYPSIN"/>
</dbReference>
<dbReference type="Gene3D" id="2.40.10.10">
    <property type="entry name" value="Trypsin-like serine proteases"/>
    <property type="match status" value="2"/>
</dbReference>
<protein>
    <recommendedName>
        <fullName evidence="1">Peptidase S1 domain-containing protein</fullName>
    </recommendedName>
</protein>
<dbReference type="Gene3D" id="2.40.10.120">
    <property type="match status" value="2"/>
</dbReference>
<gene>
    <name evidence="2" type="ORF">OSB1V03_LOCUS3591</name>
</gene>
<dbReference type="InterPro" id="IPR036034">
    <property type="entry name" value="PDZ_sf"/>
</dbReference>
<dbReference type="InterPro" id="IPR001254">
    <property type="entry name" value="Trypsin_dom"/>
</dbReference>
<dbReference type="SUPFAM" id="SSF50156">
    <property type="entry name" value="PDZ domain-like"/>
    <property type="match status" value="1"/>
</dbReference>
<dbReference type="InterPro" id="IPR009003">
    <property type="entry name" value="Peptidase_S1_PA"/>
</dbReference>
<evidence type="ECO:0000313" key="3">
    <source>
        <dbReference type="Proteomes" id="UP000759131"/>
    </source>
</evidence>
<feature type="domain" description="Peptidase S1" evidence="1">
    <location>
        <begin position="827"/>
        <end position="1108"/>
    </location>
</feature>
<dbReference type="SUPFAM" id="SSF50494">
    <property type="entry name" value="Trypsin-like serine proteases"/>
    <property type="match status" value="4"/>
</dbReference>
<sequence length="1592" mass="178931">MKKQIAGNVQQMRPKFTIRSALMSDGKDLTIDEIYKQYLEHFVRIYNIGGHLPNGQNAYTWGAGFGIGEDDCIVTNTHVVGESDNILIERFHIDINDDVRGVGVRDPNRRLRGRVVYLNPRLDIAIVHVSSRIMTGIETVEFADTVETGEHVMIVGNPALDYCVCDGVVTCVGREGQTISVDTHDYFQNWLDPKNRYVSHTSPQYGGFSGGPLINMSGRVVGLNWGGLNTFRHNFSISFSDIKGVIKEMKQFLEKRHTYSADKSLGLKVRPMTRDLWEMIYGKTSWHINEGLLVWANLTTSSLNHNDIEEYDIMVAVNDIPIKSVKQLRDYCHNCNPNEVLEIRVIRNLEVYQKQQQIVENGQQFKLMFTLRSALMSNDKELTLDDIHKQYLSHFVRIYNICGYIPNGNNAYSWGAGFGIGEDDCIVTNSHVVGESDNILIERFNIDTNGDVRGVGVTHPIRRLEGRVVYLNPRLDIAIIHVSSRLMTAIESVEFADTVETGEHVMIVGNPALDYCVCDGVVTCVGREGDAISVDTHEYFQNWLDPKNRYVSHTSPQYGGFSGGPLINMSGRVVGLNWGGLNTFRVIKEMKQFLEKRYTYNENKSLGLAVRPLTRDLWTKIYGPNIECHINEGLFYQKQQQIVENGQQFKPTFTLRSALMSGDKELTLDDIQNQYVKSFVKIHNQSFKLPKRSTLRFISAGFAIEETACIVTNCHVVGESDRLLIESFIVEHNGDVRTLGYHIIYILIFIISQLTAKMNAEFVSKGDYKNHQKYGINTDECGLRYEPILVNINYPQKCFQTNHSMIQILDKEVYYHMNEPDITLNRIVDGEDAVVSGKPLQAPWAINFQFRALAVLDTDRCSGSLIALNWVLTAAHCVDNPWYGKWVIRASQYRSAGFQTRHVNQTFKASSGADLALVQTDRPFDRLRDRVLKRHYSINTVCLPQMNRNFISGNVTVFGFGFTGDNLRLQSDKLQKAILELWSYDSVTELWCDLNYGTEKLCAKFIKGRLCQGDSGGGWIHYNDRYGTQAVVSGVTKSTDLDANANAKDMMFSELPVSGRARSGSPLTRTAISTRPIDGRPGSFPGRKAHLCRRRRGQPLEWLRALCCWLCPCSTGAECTPCASAMPLRQQTARCWWSRSLAALLAIAIGGYHDCRALLCRFCREWDWLRPLSGKGGLKLQRNSQPRHSSRRIGTQQEPAIVSRHPFGQLCDDILFLEGWTVSVLLRYRRWEAMMGLTTAGPKRAMSAARTSTQVMAAMLDPVRVILAPRDHLKEVTPQVGTNDGLMAGKLGQQIVGIAAIGGRGLRAVCCGCHCLSAALDCRASREGATGAKFNGERCGEVEEALVILPWIAPIETLVVEFVVKITFIEMESRKHIFIISQLTAKMNAEFVSKGDYKNHLKYGINTNECGLRYEPILVNINYPQKCFQTNQSIVQTLDKEVYYHMNEPDITSSRITDGEDAVVSGKLLQAPWAVSIHFRALGVISTDLCSGVLIAMNWVLTAAHCIDDSWIGKTVIRASPFASAGFQTRHVNQTFNSSSGADLALIQTDKPFDRLRDRTLKRHYSINTVCLPEANRTFTSGNVTVFGFGYT</sequence>
<dbReference type="PANTHER" id="PTHR22939:SF129">
    <property type="entry name" value="SERINE PROTEASE HTRA2, MITOCHONDRIAL"/>
    <property type="match status" value="1"/>
</dbReference>
<name>A0A7R9KHL1_9ACAR</name>
<dbReference type="InterPro" id="IPR001314">
    <property type="entry name" value="Peptidase_S1A"/>
</dbReference>
<dbReference type="InterPro" id="IPR043504">
    <property type="entry name" value="Peptidase_S1_PA_chymotrypsin"/>
</dbReference>
<dbReference type="EMBL" id="CAJPIZ010001478">
    <property type="protein sequence ID" value="CAG2103561.1"/>
    <property type="molecule type" value="Genomic_DNA"/>
</dbReference>
<dbReference type="EMBL" id="OC856053">
    <property type="protein sequence ID" value="CAD7623131.1"/>
    <property type="molecule type" value="Genomic_DNA"/>
</dbReference>
<dbReference type="SMART" id="SM00020">
    <property type="entry name" value="Tryp_SPc"/>
    <property type="match status" value="1"/>
</dbReference>
<feature type="non-terminal residue" evidence="2">
    <location>
        <position position="1"/>
    </location>
</feature>
<dbReference type="Pfam" id="PF13365">
    <property type="entry name" value="Trypsin_2"/>
    <property type="match status" value="2"/>
</dbReference>
<evidence type="ECO:0000259" key="1">
    <source>
        <dbReference type="PROSITE" id="PS50240"/>
    </source>
</evidence>
<dbReference type="Gene3D" id="2.30.42.10">
    <property type="match status" value="1"/>
</dbReference>
<dbReference type="GO" id="GO:0006515">
    <property type="term" value="P:protein quality control for misfolded or incompletely synthesized proteins"/>
    <property type="evidence" value="ECO:0007669"/>
    <property type="project" value="TreeGrafter"/>
</dbReference>